<dbReference type="CDD" id="cd16470">
    <property type="entry name" value="RING-H2_RNF25"/>
    <property type="match status" value="1"/>
</dbReference>
<dbReference type="Gene3D" id="3.30.40.10">
    <property type="entry name" value="Zinc/RING finger domain, C3HC4 (zinc finger)"/>
    <property type="match status" value="1"/>
</dbReference>
<dbReference type="PROSITE" id="PS50089">
    <property type="entry name" value="ZF_RING_2"/>
    <property type="match status" value="1"/>
</dbReference>
<dbReference type="InterPro" id="IPR039133">
    <property type="entry name" value="RNF25"/>
</dbReference>
<feature type="compositionally biased region" description="Polar residues" evidence="15">
    <location>
        <begin position="444"/>
        <end position="460"/>
    </location>
</feature>
<dbReference type="GO" id="GO:0061630">
    <property type="term" value="F:ubiquitin protein ligase activity"/>
    <property type="evidence" value="ECO:0007669"/>
    <property type="project" value="UniProtKB-EC"/>
</dbReference>
<dbReference type="FunFam" id="3.10.110.10:FF:000052">
    <property type="entry name" value="Putative e3 ubiquitin-protein ligase rnf25"/>
    <property type="match status" value="1"/>
</dbReference>
<dbReference type="PANTHER" id="PTHR13198">
    <property type="entry name" value="RING FINGER PROTEIN 25"/>
    <property type="match status" value="1"/>
</dbReference>
<feature type="domain" description="RING-type" evidence="16">
    <location>
        <begin position="127"/>
        <end position="197"/>
    </location>
</feature>
<feature type="region of interest" description="Disordered" evidence="15">
    <location>
        <begin position="294"/>
        <end position="550"/>
    </location>
</feature>
<accession>A0A131Z0X8</accession>
<feature type="compositionally biased region" description="Basic residues" evidence="15">
    <location>
        <begin position="380"/>
        <end position="391"/>
    </location>
</feature>
<dbReference type="InterPro" id="IPR013083">
    <property type="entry name" value="Znf_RING/FYVE/PHD"/>
</dbReference>
<dbReference type="EMBL" id="GEDV01003473">
    <property type="protein sequence ID" value="JAP85084.1"/>
    <property type="molecule type" value="Transcribed_RNA"/>
</dbReference>
<evidence type="ECO:0000256" key="7">
    <source>
        <dbReference type="ARBA" id="ARBA00022723"/>
    </source>
</evidence>
<evidence type="ECO:0000259" key="16">
    <source>
        <dbReference type="PROSITE" id="PS50089"/>
    </source>
</evidence>
<evidence type="ECO:0000256" key="8">
    <source>
        <dbReference type="ARBA" id="ARBA00022771"/>
    </source>
</evidence>
<evidence type="ECO:0000256" key="4">
    <source>
        <dbReference type="ARBA" id="ARBA00012483"/>
    </source>
</evidence>
<feature type="compositionally biased region" description="Basic and acidic residues" evidence="15">
    <location>
        <begin position="461"/>
        <end position="472"/>
    </location>
</feature>
<dbReference type="PROSITE" id="PS50908">
    <property type="entry name" value="RWD"/>
    <property type="match status" value="1"/>
</dbReference>
<feature type="domain" description="RWD" evidence="17">
    <location>
        <begin position="11"/>
        <end position="120"/>
    </location>
</feature>
<dbReference type="InterPro" id="IPR016135">
    <property type="entry name" value="UBQ-conjugating_enzyme/RWD"/>
</dbReference>
<keyword evidence="9" id="KW-0833">Ubl conjugation pathway</keyword>
<dbReference type="Gene3D" id="3.10.110.10">
    <property type="entry name" value="Ubiquitin Conjugating Enzyme"/>
    <property type="match status" value="1"/>
</dbReference>
<feature type="compositionally biased region" description="Basic and acidic residues" evidence="15">
    <location>
        <begin position="302"/>
        <end position="313"/>
    </location>
</feature>
<dbReference type="GO" id="GO:0005737">
    <property type="term" value="C:cytoplasm"/>
    <property type="evidence" value="ECO:0007669"/>
    <property type="project" value="UniProtKB-SubCell"/>
</dbReference>
<dbReference type="InterPro" id="IPR006575">
    <property type="entry name" value="RWD_dom"/>
</dbReference>
<feature type="compositionally biased region" description="Basic residues" evidence="15">
    <location>
        <begin position="494"/>
        <end position="507"/>
    </location>
</feature>
<comment type="pathway">
    <text evidence="3">Protein modification; protein ubiquitination.</text>
</comment>
<dbReference type="CDD" id="cd23818">
    <property type="entry name" value="RWD_RNF25"/>
    <property type="match status" value="1"/>
</dbReference>
<proteinExistence type="inferred from homology"/>
<evidence type="ECO:0000256" key="2">
    <source>
        <dbReference type="ARBA" id="ARBA00004496"/>
    </source>
</evidence>
<dbReference type="PANTHER" id="PTHR13198:SF4">
    <property type="entry name" value="E3 UBIQUITIN-PROTEIN LIGASE RNF25"/>
    <property type="match status" value="1"/>
</dbReference>
<dbReference type="EC" id="2.3.2.27" evidence="4"/>
<evidence type="ECO:0000313" key="18">
    <source>
        <dbReference type="EMBL" id="JAP85084.1"/>
    </source>
</evidence>
<evidence type="ECO:0000256" key="10">
    <source>
        <dbReference type="ARBA" id="ARBA00022833"/>
    </source>
</evidence>
<dbReference type="AlphaFoldDB" id="A0A131Z0X8"/>
<evidence type="ECO:0000256" key="15">
    <source>
        <dbReference type="SAM" id="MobiDB-lite"/>
    </source>
</evidence>
<name>A0A131Z0X8_RHIAP</name>
<feature type="compositionally biased region" description="Basic and acidic residues" evidence="15">
    <location>
        <begin position="405"/>
        <end position="429"/>
    </location>
</feature>
<evidence type="ECO:0000256" key="6">
    <source>
        <dbReference type="ARBA" id="ARBA00022679"/>
    </source>
</evidence>
<evidence type="ECO:0000256" key="1">
    <source>
        <dbReference type="ARBA" id="ARBA00000900"/>
    </source>
</evidence>
<dbReference type="SMART" id="SM00184">
    <property type="entry name" value="RING"/>
    <property type="match status" value="1"/>
</dbReference>
<dbReference type="GO" id="GO:0008270">
    <property type="term" value="F:zinc ion binding"/>
    <property type="evidence" value="ECO:0007669"/>
    <property type="project" value="UniProtKB-KW"/>
</dbReference>
<keyword evidence="6" id="KW-0808">Transferase</keyword>
<keyword evidence="10" id="KW-0862">Zinc</keyword>
<dbReference type="SMART" id="SM00591">
    <property type="entry name" value="RWD"/>
    <property type="match status" value="1"/>
</dbReference>
<reference evidence="18" key="1">
    <citation type="journal article" date="2016" name="Ticks Tick Borne Dis.">
        <title>De novo assembly and annotation of the salivary gland transcriptome of Rhipicephalus appendiculatus male and female ticks during blood feeding.</title>
        <authorList>
            <person name="de Castro M.H."/>
            <person name="de Klerk D."/>
            <person name="Pienaar R."/>
            <person name="Latif A.A."/>
            <person name="Rees D.J."/>
            <person name="Mans B.J."/>
        </authorList>
    </citation>
    <scope>NUCLEOTIDE SEQUENCE</scope>
    <source>
        <tissue evidence="18">Salivary glands</tissue>
    </source>
</reference>
<keyword evidence="5" id="KW-0963">Cytoplasm</keyword>
<sequence length="550" mass="61821">MSSEEESSLDIEIEALKAIYIHELEVSCGEREQSTCVKVSLHPATADNAEEQYVRLDLVLVIPPEYPDVLPEITIRNPRGLSDEKIAKIQEDLQDTAQENVGSPMLYQLIEVAKEHLTEENVPCCQCTICLYGFAEGDVFTKTQCYHYFHSHCLARYVRHALEQIALEEADKLSPTLPSANAEDDTANTKVVCPVCRLPLPPLLGLTEEEHPPPMEQQRQPAFCMTPELEQLQQSMAQLYVHQQRQGGIINVDAEKNKFLLEISAAPESSNVPEAPKHRFGAFKLRNWRPPARYMESGMSEKGNDVPFHRSTDRQQMQQQHEPRFPKPLRNRPSRPTNRQHVLNDGYDEPVANGYVEHSGESSSSSGAERLQRSETGQQRSRRSRPHHGRGRGGGQRQQNWYRPPPERKEADDDTRSPEAYRQDYDGSRESSACDAKNTIREAVSTTMHAATDSSPSWNAHSDRDYGGDGHADVPPGSPADGYRYSDAPELQSRHHRGGQSHRRGRRGGGSGNGHHSSTQQAFRKKQLKSQGMAPRNHEPPGICTPVENR</sequence>
<dbReference type="GO" id="GO:0005634">
    <property type="term" value="C:nucleus"/>
    <property type="evidence" value="ECO:0007669"/>
    <property type="project" value="TreeGrafter"/>
</dbReference>
<comment type="similarity">
    <text evidence="11">Belongs to the RNF25 family.</text>
</comment>
<keyword evidence="7" id="KW-0479">Metal-binding</keyword>
<dbReference type="Pfam" id="PF05773">
    <property type="entry name" value="RWD"/>
    <property type="match status" value="1"/>
</dbReference>
<dbReference type="Pfam" id="PF17123">
    <property type="entry name" value="zf-RING_11"/>
    <property type="match status" value="1"/>
</dbReference>
<dbReference type="FunFam" id="3.30.40.10:FF:000215">
    <property type="entry name" value="E3 ubiquitin-protein ligase RNF25"/>
    <property type="match status" value="1"/>
</dbReference>
<evidence type="ECO:0000256" key="14">
    <source>
        <dbReference type="PROSITE-ProRule" id="PRU00175"/>
    </source>
</evidence>
<evidence type="ECO:0000256" key="11">
    <source>
        <dbReference type="ARBA" id="ARBA00060737"/>
    </source>
</evidence>
<dbReference type="SUPFAM" id="SSF54495">
    <property type="entry name" value="UBC-like"/>
    <property type="match status" value="1"/>
</dbReference>
<dbReference type="InterPro" id="IPR001841">
    <property type="entry name" value="Znf_RING"/>
</dbReference>
<evidence type="ECO:0000256" key="12">
    <source>
        <dbReference type="ARBA" id="ARBA00067354"/>
    </source>
</evidence>
<comment type="catalytic activity">
    <reaction evidence="1">
        <text>S-ubiquitinyl-[E2 ubiquitin-conjugating enzyme]-L-cysteine + [acceptor protein]-L-lysine = [E2 ubiquitin-conjugating enzyme]-L-cysteine + N(6)-ubiquitinyl-[acceptor protein]-L-lysine.</text>
        <dbReference type="EC" id="2.3.2.27"/>
    </reaction>
</comment>
<evidence type="ECO:0000256" key="3">
    <source>
        <dbReference type="ARBA" id="ARBA00004906"/>
    </source>
</evidence>
<keyword evidence="8 14" id="KW-0863">Zinc-finger</keyword>
<dbReference type="SUPFAM" id="SSF57850">
    <property type="entry name" value="RING/U-box"/>
    <property type="match status" value="1"/>
</dbReference>
<comment type="subcellular location">
    <subcellularLocation>
        <location evidence="2">Cytoplasm</location>
    </subcellularLocation>
</comment>
<protein>
    <recommendedName>
        <fullName evidence="12">E3 ubiquitin-protein ligase RNF25</fullName>
        <ecNumber evidence="4">2.3.2.27</ecNumber>
    </recommendedName>
    <alternativeName>
        <fullName evidence="13">RING finger protein 25</fullName>
    </alternativeName>
</protein>
<evidence type="ECO:0000256" key="9">
    <source>
        <dbReference type="ARBA" id="ARBA00022786"/>
    </source>
</evidence>
<organism evidence="18">
    <name type="scientific">Rhipicephalus appendiculatus</name>
    <name type="common">Brown ear tick</name>
    <dbReference type="NCBI Taxonomy" id="34631"/>
    <lineage>
        <taxon>Eukaryota</taxon>
        <taxon>Metazoa</taxon>
        <taxon>Ecdysozoa</taxon>
        <taxon>Arthropoda</taxon>
        <taxon>Chelicerata</taxon>
        <taxon>Arachnida</taxon>
        <taxon>Acari</taxon>
        <taxon>Parasitiformes</taxon>
        <taxon>Ixodida</taxon>
        <taxon>Ixodoidea</taxon>
        <taxon>Ixodidae</taxon>
        <taxon>Rhipicephalinae</taxon>
        <taxon>Rhipicephalus</taxon>
        <taxon>Rhipicephalus</taxon>
    </lineage>
</organism>
<evidence type="ECO:0000259" key="17">
    <source>
        <dbReference type="PROSITE" id="PS50908"/>
    </source>
</evidence>
<evidence type="ECO:0000256" key="13">
    <source>
        <dbReference type="ARBA" id="ARBA00075535"/>
    </source>
</evidence>
<evidence type="ECO:0000256" key="5">
    <source>
        <dbReference type="ARBA" id="ARBA00022490"/>
    </source>
</evidence>
<dbReference type="GO" id="GO:0016567">
    <property type="term" value="P:protein ubiquitination"/>
    <property type="evidence" value="ECO:0007669"/>
    <property type="project" value="TreeGrafter"/>
</dbReference>